<evidence type="ECO:0000313" key="9">
    <source>
        <dbReference type="EMBL" id="QLG28713.1"/>
    </source>
</evidence>
<gene>
    <name evidence="6" type="primary">dphB</name>
    <name evidence="9" type="ORF">HUG10_14700</name>
</gene>
<feature type="binding site" evidence="6 7">
    <location>
        <position position="88"/>
    </location>
    <ligand>
        <name>S-adenosyl-L-methionine</name>
        <dbReference type="ChEBI" id="CHEBI:59789"/>
    </ligand>
</feature>
<dbReference type="InterPro" id="IPR000878">
    <property type="entry name" value="4pyrrol_Mease"/>
</dbReference>
<feature type="domain" description="Tetrapyrrole methylase" evidence="8">
    <location>
        <begin position="1"/>
        <end position="229"/>
    </location>
</feature>
<dbReference type="GO" id="GO:0017183">
    <property type="term" value="P:protein histidyl modification to diphthamide"/>
    <property type="evidence" value="ECO:0007669"/>
    <property type="project" value="UniProtKB-UniRule"/>
</dbReference>
<sequence>MLTFIGLGLYDERSVTVEGQDALRAADRVFAEFYTSRLVGATVGELEAYHAVDVEVRDRAGVEQHPEPILDAAESSDVAFLTAGDTMISTTHVDLRMRAVERGIDTRVIHGVTAQSAASSLTGLQNYRFGKAVTLPFPYAHGADGVPASVVDAIEDNRERGLHTLVYLDIKVAGSSPAGPAEGEPDEFMTASEAAGMLAEDWDSEVLGVAVARAGSPDPVVAADTLAALAERDFGAPLHMLVVPGDVHHLEAEALATLAGCPAGVLPEF</sequence>
<dbReference type="EMBL" id="CP058529">
    <property type="protein sequence ID" value="QLG28713.1"/>
    <property type="molecule type" value="Genomic_DNA"/>
</dbReference>
<evidence type="ECO:0000256" key="6">
    <source>
        <dbReference type="HAMAP-Rule" id="MF_01084"/>
    </source>
</evidence>
<dbReference type="RefSeq" id="WP_179170287.1">
    <property type="nucleotide sequence ID" value="NZ_CP058529.1"/>
</dbReference>
<dbReference type="UniPathway" id="UPA00559"/>
<keyword evidence="5 6" id="KW-0949">S-adenosyl-L-methionine</keyword>
<reference evidence="9 10" key="1">
    <citation type="submission" date="2020-07" db="EMBL/GenBank/DDBJ databases">
        <title>Gai3-2, isolated from salt lake.</title>
        <authorList>
            <person name="Cui H."/>
            <person name="Shi X."/>
        </authorList>
    </citation>
    <scope>NUCLEOTIDE SEQUENCE [LARGE SCALE GENOMIC DNA]</scope>
    <source>
        <strain evidence="9 10">Gai3-2</strain>
    </source>
</reference>
<evidence type="ECO:0000256" key="3">
    <source>
        <dbReference type="ARBA" id="ARBA00022603"/>
    </source>
</evidence>
<feature type="binding site" evidence="6 7">
    <location>
        <position position="239"/>
    </location>
    <ligand>
        <name>S-adenosyl-L-methionine</name>
        <dbReference type="ChEBI" id="CHEBI:59789"/>
    </ligand>
</feature>
<evidence type="ECO:0000256" key="7">
    <source>
        <dbReference type="PIRSR" id="PIRSR036432-1"/>
    </source>
</evidence>
<feature type="binding site" evidence="6 7">
    <location>
        <begin position="113"/>
        <end position="114"/>
    </location>
    <ligand>
        <name>S-adenosyl-L-methionine</name>
        <dbReference type="ChEBI" id="CHEBI:59789"/>
    </ligand>
</feature>
<dbReference type="Proteomes" id="UP000509750">
    <property type="component" value="Chromosome"/>
</dbReference>
<dbReference type="HAMAP" id="MF_01084">
    <property type="entry name" value="Diphthine_synth"/>
    <property type="match status" value="1"/>
</dbReference>
<feature type="binding site" evidence="6 7">
    <location>
        <position position="214"/>
    </location>
    <ligand>
        <name>S-adenosyl-L-methionine</name>
        <dbReference type="ChEBI" id="CHEBI:59789"/>
    </ligand>
</feature>
<evidence type="ECO:0000256" key="4">
    <source>
        <dbReference type="ARBA" id="ARBA00022679"/>
    </source>
</evidence>
<dbReference type="PANTHER" id="PTHR10882:SF0">
    <property type="entry name" value="DIPHTHINE METHYL ESTER SYNTHASE"/>
    <property type="match status" value="1"/>
</dbReference>
<organism evidence="9 10">
    <name type="scientific">Halorarum halophilum</name>
    <dbReference type="NCBI Taxonomy" id="2743090"/>
    <lineage>
        <taxon>Archaea</taxon>
        <taxon>Methanobacteriati</taxon>
        <taxon>Methanobacteriota</taxon>
        <taxon>Stenosarchaea group</taxon>
        <taxon>Halobacteria</taxon>
        <taxon>Halobacteriales</taxon>
        <taxon>Haloferacaceae</taxon>
        <taxon>Halorarum</taxon>
    </lineage>
</organism>
<dbReference type="CDD" id="cd11647">
    <property type="entry name" value="DHP5_DphB"/>
    <property type="match status" value="1"/>
</dbReference>
<comment type="function">
    <text evidence="6">S-adenosyl-L-methionine-dependent methyltransferase that catalyzes the trimethylation of the amino group of the modified target histidine residue in translation elongation factor 2 (EF-2), to form an intermediate called diphthine. The three successive methylation reactions represent the second step of diphthamide biosynthesis.</text>
</comment>
<evidence type="ECO:0000313" key="10">
    <source>
        <dbReference type="Proteomes" id="UP000509750"/>
    </source>
</evidence>
<dbReference type="PANTHER" id="PTHR10882">
    <property type="entry name" value="DIPHTHINE SYNTHASE"/>
    <property type="match status" value="1"/>
</dbReference>
<feature type="binding site" evidence="6 7">
    <location>
        <position position="9"/>
    </location>
    <ligand>
        <name>S-adenosyl-L-methionine</name>
        <dbReference type="ChEBI" id="CHEBI:59789"/>
    </ligand>
</feature>
<evidence type="ECO:0000256" key="1">
    <source>
        <dbReference type="ARBA" id="ARBA00005156"/>
    </source>
</evidence>
<dbReference type="GO" id="GO:0032259">
    <property type="term" value="P:methylation"/>
    <property type="evidence" value="ECO:0007669"/>
    <property type="project" value="UniProtKB-KW"/>
</dbReference>
<dbReference type="EC" id="2.1.1.98" evidence="6"/>
<dbReference type="GeneID" id="56030107"/>
<dbReference type="Pfam" id="PF00590">
    <property type="entry name" value="TP_methylase"/>
    <property type="match status" value="1"/>
</dbReference>
<keyword evidence="3 6" id="KW-0489">Methyltransferase</keyword>
<keyword evidence="10" id="KW-1185">Reference proteome</keyword>
<dbReference type="NCBIfam" id="TIGR00522">
    <property type="entry name" value="dph5"/>
    <property type="match status" value="1"/>
</dbReference>
<protein>
    <recommendedName>
        <fullName evidence="6">Diphthine synthase</fullName>
        <ecNumber evidence="6">2.1.1.98</ecNumber>
    </recommendedName>
    <alternativeName>
        <fullName evidence="6">Diphthamide biosynthesis methyltransferase</fullName>
    </alternativeName>
</protein>
<name>A0A7D5H1S7_9EURY</name>
<dbReference type="PIRSF" id="PIRSF036432">
    <property type="entry name" value="Diphthine_synth"/>
    <property type="match status" value="1"/>
</dbReference>
<comment type="similarity">
    <text evidence="2 6">Belongs to the diphthine synthase family.</text>
</comment>
<dbReference type="GO" id="GO:0004164">
    <property type="term" value="F:diphthine synthase activity"/>
    <property type="evidence" value="ECO:0007669"/>
    <property type="project" value="UniProtKB-UniRule"/>
</dbReference>
<accession>A0A7D5H1S7</accession>
<dbReference type="InterPro" id="IPR014777">
    <property type="entry name" value="4pyrrole_Mease_sub1"/>
</dbReference>
<evidence type="ECO:0000256" key="2">
    <source>
        <dbReference type="ARBA" id="ARBA00006729"/>
    </source>
</evidence>
<dbReference type="InterPro" id="IPR035996">
    <property type="entry name" value="4pyrrol_Methylase_sf"/>
</dbReference>
<dbReference type="OrthoDB" id="39139at2157"/>
<evidence type="ECO:0000259" key="8">
    <source>
        <dbReference type="Pfam" id="PF00590"/>
    </source>
</evidence>
<keyword evidence="4 6" id="KW-0808">Transferase</keyword>
<proteinExistence type="inferred from homology"/>
<dbReference type="KEGG" id="halg:HUG10_14700"/>
<dbReference type="InterPro" id="IPR014776">
    <property type="entry name" value="4pyrrole_Mease_sub2"/>
</dbReference>
<feature type="binding site" evidence="6 7">
    <location>
        <position position="85"/>
    </location>
    <ligand>
        <name>S-adenosyl-L-methionine</name>
        <dbReference type="ChEBI" id="CHEBI:59789"/>
    </ligand>
</feature>
<dbReference type="SUPFAM" id="SSF53790">
    <property type="entry name" value="Tetrapyrrole methylase"/>
    <property type="match status" value="1"/>
</dbReference>
<evidence type="ECO:0000256" key="5">
    <source>
        <dbReference type="ARBA" id="ARBA00022691"/>
    </source>
</evidence>
<comment type="subunit">
    <text evidence="6">Homodimer.</text>
</comment>
<comment type="catalytic activity">
    <reaction evidence="6">
        <text>2-[(3S)-amino-3-carboxypropyl]-L-histidyl-[translation elongation factor 2] + 3 S-adenosyl-L-methionine = diphthine-[translation elongation factor 2] + 3 S-adenosyl-L-homocysteine + 3 H(+)</text>
        <dbReference type="Rhea" id="RHEA:36415"/>
        <dbReference type="Rhea" id="RHEA-COMP:9749"/>
        <dbReference type="Rhea" id="RHEA-COMP:10172"/>
        <dbReference type="ChEBI" id="CHEBI:15378"/>
        <dbReference type="ChEBI" id="CHEBI:57856"/>
        <dbReference type="ChEBI" id="CHEBI:59789"/>
        <dbReference type="ChEBI" id="CHEBI:73995"/>
        <dbReference type="ChEBI" id="CHEBI:82696"/>
        <dbReference type="EC" id="2.1.1.98"/>
    </reaction>
</comment>
<dbReference type="InterPro" id="IPR004551">
    <property type="entry name" value="Dphthn_synthase"/>
</dbReference>
<dbReference type="Gene3D" id="3.30.950.10">
    <property type="entry name" value="Methyltransferase, Cobalt-precorrin-4 Transmethylase, Domain 2"/>
    <property type="match status" value="1"/>
</dbReference>
<comment type="pathway">
    <text evidence="1 6">Protein modification; peptidyl-diphthamide biosynthesis.</text>
</comment>
<feature type="binding site" evidence="6 7">
    <location>
        <position position="168"/>
    </location>
    <ligand>
        <name>S-adenosyl-L-methionine</name>
        <dbReference type="ChEBI" id="CHEBI:59789"/>
    </ligand>
</feature>
<dbReference type="AlphaFoldDB" id="A0A7D5H1S7"/>
<dbReference type="Gene3D" id="3.40.1010.10">
    <property type="entry name" value="Cobalt-precorrin-4 Transmethylase, Domain 1"/>
    <property type="match status" value="1"/>
</dbReference>